<dbReference type="RefSeq" id="WP_179482155.1">
    <property type="nucleotide sequence ID" value="NZ_JACCFW010000001.1"/>
</dbReference>
<dbReference type="Pfam" id="PF00717">
    <property type="entry name" value="Peptidase_S24"/>
    <property type="match status" value="1"/>
</dbReference>
<dbReference type="InterPro" id="IPR039418">
    <property type="entry name" value="LexA-like"/>
</dbReference>
<dbReference type="CDD" id="cd06529">
    <property type="entry name" value="S24_LexA-like"/>
    <property type="match status" value="1"/>
</dbReference>
<name>A0A853DHN3_9MICO</name>
<dbReference type="EMBL" id="JACCFW010000001">
    <property type="protein sequence ID" value="NYJ75459.1"/>
    <property type="molecule type" value="Genomic_DNA"/>
</dbReference>
<dbReference type="Gene3D" id="2.10.109.10">
    <property type="entry name" value="Umud Fragment, subunit A"/>
    <property type="match status" value="1"/>
</dbReference>
<evidence type="ECO:0000313" key="3">
    <source>
        <dbReference type="Proteomes" id="UP000571817"/>
    </source>
</evidence>
<keyword evidence="3" id="KW-1185">Reference proteome</keyword>
<evidence type="ECO:0000313" key="2">
    <source>
        <dbReference type="EMBL" id="NYJ75459.1"/>
    </source>
</evidence>
<organism evidence="2 3">
    <name type="scientific">Allobranchiibius huperziae</name>
    <dbReference type="NCBI Taxonomy" id="1874116"/>
    <lineage>
        <taxon>Bacteria</taxon>
        <taxon>Bacillati</taxon>
        <taxon>Actinomycetota</taxon>
        <taxon>Actinomycetes</taxon>
        <taxon>Micrococcales</taxon>
        <taxon>Dermacoccaceae</taxon>
        <taxon>Allobranchiibius</taxon>
    </lineage>
</organism>
<gene>
    <name evidence="2" type="ORF">HNR15_002422</name>
</gene>
<accession>A0A853DHN3</accession>
<comment type="caution">
    <text evidence="2">The sequence shown here is derived from an EMBL/GenBank/DDBJ whole genome shotgun (WGS) entry which is preliminary data.</text>
</comment>
<proteinExistence type="predicted"/>
<dbReference type="AlphaFoldDB" id="A0A853DHN3"/>
<evidence type="ECO:0000259" key="1">
    <source>
        <dbReference type="Pfam" id="PF00717"/>
    </source>
</evidence>
<reference evidence="2 3" key="1">
    <citation type="submission" date="2020-07" db="EMBL/GenBank/DDBJ databases">
        <title>Sequencing the genomes of 1000 actinobacteria strains.</title>
        <authorList>
            <person name="Klenk H.-P."/>
        </authorList>
    </citation>
    <scope>NUCLEOTIDE SEQUENCE [LARGE SCALE GENOMIC DNA]</scope>
    <source>
        <strain evidence="2 3">DSM 29531</strain>
    </source>
</reference>
<dbReference type="InterPro" id="IPR036286">
    <property type="entry name" value="LexA/Signal_pep-like_sf"/>
</dbReference>
<feature type="domain" description="Peptidase S24/S26A/S26B/S26C" evidence="1">
    <location>
        <begin position="10"/>
        <end position="77"/>
    </location>
</feature>
<protein>
    <submittedName>
        <fullName evidence="2">Phage repressor protein C with HTH and peptisase S24 domain</fullName>
    </submittedName>
</protein>
<dbReference type="Proteomes" id="UP000571817">
    <property type="component" value="Unassembled WGS sequence"/>
</dbReference>
<dbReference type="InterPro" id="IPR015927">
    <property type="entry name" value="Peptidase_S24_S26A/B/C"/>
</dbReference>
<sequence>MMRGLPRIGVAVVRGRSMEPTYAEGDSLLVAYGVRPVPGRAHVIRLPDGPDGPRPIAVKRLTRRERDGWWAERDNPAEGVDSWLVGAIPEHDVLARVLLRLPRSLRAR</sequence>
<dbReference type="SUPFAM" id="SSF51306">
    <property type="entry name" value="LexA/Signal peptidase"/>
    <property type="match status" value="1"/>
</dbReference>